<dbReference type="InterPro" id="IPR013325">
    <property type="entry name" value="RNA_pol_sigma_r2"/>
</dbReference>
<dbReference type="PANTHER" id="PTHR43133">
    <property type="entry name" value="RNA POLYMERASE ECF-TYPE SIGMA FACTO"/>
    <property type="match status" value="1"/>
</dbReference>
<keyword evidence="2" id="KW-0805">Transcription regulation</keyword>
<organism evidence="6 7">
    <name type="scientific">Odoribacter splanchnicus</name>
    <dbReference type="NCBI Taxonomy" id="28118"/>
    <lineage>
        <taxon>Bacteria</taxon>
        <taxon>Pseudomonadati</taxon>
        <taxon>Bacteroidota</taxon>
        <taxon>Bacteroidia</taxon>
        <taxon>Bacteroidales</taxon>
        <taxon>Odoribacteraceae</taxon>
        <taxon>Odoribacter</taxon>
    </lineage>
</organism>
<dbReference type="InterPro" id="IPR013249">
    <property type="entry name" value="RNA_pol_sigma70_r4_t2"/>
</dbReference>
<evidence type="ECO:0000313" key="7">
    <source>
        <dbReference type="Proteomes" id="UP000284243"/>
    </source>
</evidence>
<dbReference type="GO" id="GO:0016987">
    <property type="term" value="F:sigma factor activity"/>
    <property type="evidence" value="ECO:0007669"/>
    <property type="project" value="UniProtKB-KW"/>
</dbReference>
<dbReference type="InterPro" id="IPR014284">
    <property type="entry name" value="RNA_pol_sigma-70_dom"/>
</dbReference>
<dbReference type="InterPro" id="IPR036388">
    <property type="entry name" value="WH-like_DNA-bd_sf"/>
</dbReference>
<evidence type="ECO:0000256" key="3">
    <source>
        <dbReference type="ARBA" id="ARBA00023082"/>
    </source>
</evidence>
<dbReference type="PANTHER" id="PTHR43133:SF46">
    <property type="entry name" value="RNA POLYMERASE SIGMA-70 FACTOR ECF SUBFAMILY"/>
    <property type="match status" value="1"/>
</dbReference>
<gene>
    <name evidence="6" type="ORF">DWW57_03290</name>
</gene>
<evidence type="ECO:0000259" key="5">
    <source>
        <dbReference type="SMART" id="SM00421"/>
    </source>
</evidence>
<proteinExistence type="inferred from homology"/>
<comment type="similarity">
    <text evidence="1">Belongs to the sigma-70 factor family. ECF subfamily.</text>
</comment>
<dbReference type="NCBIfam" id="TIGR02937">
    <property type="entry name" value="sigma70-ECF"/>
    <property type="match status" value="1"/>
</dbReference>
<dbReference type="SUPFAM" id="SSF88946">
    <property type="entry name" value="Sigma2 domain of RNA polymerase sigma factors"/>
    <property type="match status" value="1"/>
</dbReference>
<dbReference type="RefSeq" id="WP_046402338.1">
    <property type="nucleotide sequence ID" value="NZ_CABJFF010000007.1"/>
</dbReference>
<dbReference type="InterPro" id="IPR039425">
    <property type="entry name" value="RNA_pol_sigma-70-like"/>
</dbReference>
<dbReference type="InterPro" id="IPR000792">
    <property type="entry name" value="Tscrpt_reg_LuxR_C"/>
</dbReference>
<name>A0A412TW42_9BACT</name>
<evidence type="ECO:0000313" key="6">
    <source>
        <dbReference type="EMBL" id="RGU58095.1"/>
    </source>
</evidence>
<accession>A0A412TW42</accession>
<keyword evidence="4" id="KW-0804">Transcription</keyword>
<evidence type="ECO:0000256" key="1">
    <source>
        <dbReference type="ARBA" id="ARBA00010641"/>
    </source>
</evidence>
<dbReference type="EMBL" id="QRYC01000003">
    <property type="protein sequence ID" value="RGU58095.1"/>
    <property type="molecule type" value="Genomic_DNA"/>
</dbReference>
<sequence>MTKEEDQKICDLLRSRNKKGLDLLFQVYYTSLVLWANTFLNSLPAAEDLVQEFFITVWKDRFYEKFQAHHLSSFLRIVVKNRALNKLEKRDVLQSVTGLEHIELAWEEYNDRHDRIVSAVQKEILLLPPRSREIMLLVFQQGMKYQEVAKQLNISLSTVKNLVAKSVEKLRERLNDEALIYFFCIFPKRLKNK</sequence>
<dbReference type="Gene3D" id="1.10.10.10">
    <property type="entry name" value="Winged helix-like DNA-binding domain superfamily/Winged helix DNA-binding domain"/>
    <property type="match status" value="1"/>
</dbReference>
<evidence type="ECO:0000256" key="4">
    <source>
        <dbReference type="ARBA" id="ARBA00023163"/>
    </source>
</evidence>
<feature type="domain" description="HTH luxR-type" evidence="5">
    <location>
        <begin position="124"/>
        <end position="182"/>
    </location>
</feature>
<dbReference type="InterPro" id="IPR007627">
    <property type="entry name" value="RNA_pol_sigma70_r2"/>
</dbReference>
<dbReference type="InterPro" id="IPR013324">
    <property type="entry name" value="RNA_pol_sigma_r3/r4-like"/>
</dbReference>
<dbReference type="Gene3D" id="1.10.1740.10">
    <property type="match status" value="1"/>
</dbReference>
<dbReference type="SMART" id="SM00421">
    <property type="entry name" value="HTH_LUXR"/>
    <property type="match status" value="1"/>
</dbReference>
<dbReference type="CDD" id="cd06171">
    <property type="entry name" value="Sigma70_r4"/>
    <property type="match status" value="1"/>
</dbReference>
<reference evidence="6 7" key="1">
    <citation type="submission" date="2018-08" db="EMBL/GenBank/DDBJ databases">
        <title>A genome reference for cultivated species of the human gut microbiota.</title>
        <authorList>
            <person name="Zou Y."/>
            <person name="Xue W."/>
            <person name="Luo G."/>
        </authorList>
    </citation>
    <scope>NUCLEOTIDE SEQUENCE [LARGE SCALE GENOMIC DNA]</scope>
    <source>
        <strain evidence="6 7">AF16-14</strain>
    </source>
</reference>
<dbReference type="Pfam" id="PF04542">
    <property type="entry name" value="Sigma70_r2"/>
    <property type="match status" value="1"/>
</dbReference>
<protein>
    <submittedName>
        <fullName evidence="6">Sigma-70 family RNA polymerase sigma factor</fullName>
    </submittedName>
</protein>
<dbReference type="GO" id="GO:0006352">
    <property type="term" value="P:DNA-templated transcription initiation"/>
    <property type="evidence" value="ECO:0007669"/>
    <property type="project" value="InterPro"/>
</dbReference>
<dbReference type="GO" id="GO:0003677">
    <property type="term" value="F:DNA binding"/>
    <property type="evidence" value="ECO:0007669"/>
    <property type="project" value="InterPro"/>
</dbReference>
<dbReference type="Proteomes" id="UP000284243">
    <property type="component" value="Unassembled WGS sequence"/>
</dbReference>
<dbReference type="Pfam" id="PF08281">
    <property type="entry name" value="Sigma70_r4_2"/>
    <property type="match status" value="1"/>
</dbReference>
<comment type="caution">
    <text evidence="6">The sequence shown here is derived from an EMBL/GenBank/DDBJ whole genome shotgun (WGS) entry which is preliminary data.</text>
</comment>
<keyword evidence="3" id="KW-0731">Sigma factor</keyword>
<dbReference type="SUPFAM" id="SSF88659">
    <property type="entry name" value="Sigma3 and sigma4 domains of RNA polymerase sigma factors"/>
    <property type="match status" value="1"/>
</dbReference>
<dbReference type="AlphaFoldDB" id="A0A412TW42"/>
<evidence type="ECO:0000256" key="2">
    <source>
        <dbReference type="ARBA" id="ARBA00023015"/>
    </source>
</evidence>